<gene>
    <name evidence="1" type="ORF">HINF_LOCUS26274</name>
</gene>
<name>A0ABP1IKE9_9EUKA</name>
<proteinExistence type="predicted"/>
<evidence type="ECO:0000313" key="2">
    <source>
        <dbReference type="Proteomes" id="UP001642409"/>
    </source>
</evidence>
<comment type="caution">
    <text evidence="1">The sequence shown here is derived from an EMBL/GenBank/DDBJ whole genome shotgun (WGS) entry which is preliminary data.</text>
</comment>
<protein>
    <submittedName>
        <fullName evidence="1">Hypothetical_protein</fullName>
    </submittedName>
</protein>
<sequence length="102" mass="12187">MQGKRMDLSAKIQYSELALKIYMFALQFLFNYQFSIISKQQHLRSISKSSLLTFWSQLNSLLYFTKLIVSEVRFSQHHCVTQQPNYNKLRSCVFTYLRSLYV</sequence>
<evidence type="ECO:0000313" key="1">
    <source>
        <dbReference type="EMBL" id="CAL6018026.1"/>
    </source>
</evidence>
<keyword evidence="2" id="KW-1185">Reference proteome</keyword>
<reference evidence="1 2" key="1">
    <citation type="submission" date="2024-07" db="EMBL/GenBank/DDBJ databases">
        <authorList>
            <person name="Akdeniz Z."/>
        </authorList>
    </citation>
    <scope>NUCLEOTIDE SEQUENCE [LARGE SCALE GENOMIC DNA]</scope>
</reference>
<dbReference type="EMBL" id="CAXDID020000079">
    <property type="protein sequence ID" value="CAL6018026.1"/>
    <property type="molecule type" value="Genomic_DNA"/>
</dbReference>
<dbReference type="Proteomes" id="UP001642409">
    <property type="component" value="Unassembled WGS sequence"/>
</dbReference>
<organism evidence="1 2">
    <name type="scientific">Hexamita inflata</name>
    <dbReference type="NCBI Taxonomy" id="28002"/>
    <lineage>
        <taxon>Eukaryota</taxon>
        <taxon>Metamonada</taxon>
        <taxon>Diplomonadida</taxon>
        <taxon>Hexamitidae</taxon>
        <taxon>Hexamitinae</taxon>
        <taxon>Hexamita</taxon>
    </lineage>
</organism>
<accession>A0ABP1IKE9</accession>